<name>A0AAI9UE65_9PEZI</name>
<protein>
    <submittedName>
        <fullName evidence="2">Uncharacterized protein</fullName>
    </submittedName>
</protein>
<keyword evidence="1" id="KW-1133">Transmembrane helix</keyword>
<evidence type="ECO:0000313" key="3">
    <source>
        <dbReference type="Proteomes" id="UP001239795"/>
    </source>
</evidence>
<keyword evidence="1" id="KW-0472">Membrane</keyword>
<gene>
    <name evidence="2" type="ORF">CMEL01_04103</name>
</gene>
<dbReference type="Proteomes" id="UP001239795">
    <property type="component" value="Unassembled WGS sequence"/>
</dbReference>
<dbReference type="AlphaFoldDB" id="A0AAI9UE65"/>
<evidence type="ECO:0000313" key="2">
    <source>
        <dbReference type="EMBL" id="KAK1455343.1"/>
    </source>
</evidence>
<evidence type="ECO:0000256" key="1">
    <source>
        <dbReference type="SAM" id="Phobius"/>
    </source>
</evidence>
<keyword evidence="1" id="KW-0812">Transmembrane</keyword>
<dbReference type="EMBL" id="MLGG01000024">
    <property type="protein sequence ID" value="KAK1455343.1"/>
    <property type="molecule type" value="Genomic_DNA"/>
</dbReference>
<organism evidence="2 3">
    <name type="scientific">Colletotrichum melonis</name>
    <dbReference type="NCBI Taxonomy" id="1209925"/>
    <lineage>
        <taxon>Eukaryota</taxon>
        <taxon>Fungi</taxon>
        <taxon>Dikarya</taxon>
        <taxon>Ascomycota</taxon>
        <taxon>Pezizomycotina</taxon>
        <taxon>Sordariomycetes</taxon>
        <taxon>Hypocreomycetidae</taxon>
        <taxon>Glomerellales</taxon>
        <taxon>Glomerellaceae</taxon>
        <taxon>Colletotrichum</taxon>
        <taxon>Colletotrichum acutatum species complex</taxon>
    </lineage>
</organism>
<accession>A0AAI9UE65</accession>
<proteinExistence type="predicted"/>
<keyword evidence="3" id="KW-1185">Reference proteome</keyword>
<sequence length="100" mass="11085">MQMPACGLSQERSHGVVPGTPGLLYFVPCGIPRILQCGFANRSFPTRPWSERADYHLEYVLVNLSARLAKVVRPACLLLLTFLPTALCPGAFLNMNRQLL</sequence>
<feature type="transmembrane region" description="Helical" evidence="1">
    <location>
        <begin position="75"/>
        <end position="95"/>
    </location>
</feature>
<comment type="caution">
    <text evidence="2">The sequence shown here is derived from an EMBL/GenBank/DDBJ whole genome shotgun (WGS) entry which is preliminary data.</text>
</comment>
<reference evidence="2 3" key="1">
    <citation type="submission" date="2016-10" db="EMBL/GenBank/DDBJ databases">
        <title>The genome sequence of Colletotrichum fioriniae PJ7.</title>
        <authorList>
            <person name="Baroncelli R."/>
        </authorList>
    </citation>
    <scope>NUCLEOTIDE SEQUENCE [LARGE SCALE GENOMIC DNA]</scope>
    <source>
        <strain evidence="2">Col 31</strain>
    </source>
</reference>